<comment type="caution">
    <text evidence="3">The sequence shown here is derived from an EMBL/GenBank/DDBJ whole genome shotgun (WGS) entry which is preliminary data.</text>
</comment>
<sequence>MNGKLVCESIPGYGETEGFVSHEERDGHHHDHGTGEHILHVSSISQCSAHIGKIVPGDRFTITSSYEMKQHPGMKDPDGSLEPIMGIQFLHLARPHRLKVSRTFSLHHRDLQAFLDQLERLTGKKTPNRQGPLGLWLRLIKREFKPISLGSVEPHSARRHHSTTTTSSRRDFLPLVYEVATMYSSTSSLLLARRLLLAAIFVVHTIAQTQPCEDTCKPQIAAATKCTTLACGCYAYDDPSVVSCLQSECGRGFQSVRDNEILYCSYVGVTLTKNPPGSADTTTDPTSSSSGGSQTQPTQGGAAPVPSTKSGNSGGSSSGTGSGSSAGGSSSGSDGSSDNNGGLKTADIIGIVIGSVSAVAGIVGAWVAVRQRRRRGRRPDSPAADYKPPAYGNQGTVHNGPVYYVNGPPVPYQPPPAYHQPQPIWGWRR</sequence>
<feature type="transmembrane region" description="Helical" evidence="2">
    <location>
        <begin position="348"/>
        <end position="369"/>
    </location>
</feature>
<keyword evidence="2" id="KW-0472">Membrane</keyword>
<dbReference type="EMBL" id="MU839832">
    <property type="protein sequence ID" value="KAK1756541.1"/>
    <property type="molecule type" value="Genomic_DNA"/>
</dbReference>
<keyword evidence="4" id="KW-1185">Reference proteome</keyword>
<dbReference type="AlphaFoldDB" id="A0AAJ0BE19"/>
<reference evidence="3" key="1">
    <citation type="submission" date="2023-06" db="EMBL/GenBank/DDBJ databases">
        <title>Genome-scale phylogeny and comparative genomics of the fungal order Sordariales.</title>
        <authorList>
            <consortium name="Lawrence Berkeley National Laboratory"/>
            <person name="Hensen N."/>
            <person name="Bonometti L."/>
            <person name="Westerberg I."/>
            <person name="Brannstrom I.O."/>
            <person name="Guillou S."/>
            <person name="Cros-Aarteil S."/>
            <person name="Calhoun S."/>
            <person name="Haridas S."/>
            <person name="Kuo A."/>
            <person name="Mondo S."/>
            <person name="Pangilinan J."/>
            <person name="Riley R."/>
            <person name="Labutti K."/>
            <person name="Andreopoulos B."/>
            <person name="Lipzen A."/>
            <person name="Chen C."/>
            <person name="Yanf M."/>
            <person name="Daum C."/>
            <person name="Ng V."/>
            <person name="Clum A."/>
            <person name="Steindorff A."/>
            <person name="Ohm R."/>
            <person name="Martin F."/>
            <person name="Silar P."/>
            <person name="Natvig D."/>
            <person name="Lalanne C."/>
            <person name="Gautier V."/>
            <person name="Ament-Velasquez S.L."/>
            <person name="Kruys A."/>
            <person name="Hutchinson M.I."/>
            <person name="Powell A.J."/>
            <person name="Barry K."/>
            <person name="Miller A.N."/>
            <person name="Grigoriev I.V."/>
            <person name="Debuchy R."/>
            <person name="Gladieux P."/>
            <person name="Thoren M.H."/>
            <person name="Johannesson H."/>
        </authorList>
    </citation>
    <scope>NUCLEOTIDE SEQUENCE</scope>
    <source>
        <strain evidence="3">PSN4</strain>
    </source>
</reference>
<evidence type="ECO:0000313" key="3">
    <source>
        <dbReference type="EMBL" id="KAK1756541.1"/>
    </source>
</evidence>
<proteinExistence type="predicted"/>
<organism evidence="3 4">
    <name type="scientific">Echria macrotheca</name>
    <dbReference type="NCBI Taxonomy" id="438768"/>
    <lineage>
        <taxon>Eukaryota</taxon>
        <taxon>Fungi</taxon>
        <taxon>Dikarya</taxon>
        <taxon>Ascomycota</taxon>
        <taxon>Pezizomycotina</taxon>
        <taxon>Sordariomycetes</taxon>
        <taxon>Sordariomycetidae</taxon>
        <taxon>Sordariales</taxon>
        <taxon>Schizotheciaceae</taxon>
        <taxon>Echria</taxon>
    </lineage>
</organism>
<protein>
    <recommendedName>
        <fullName evidence="5">Extracellular membrane protein CFEM domain-containing protein</fullName>
    </recommendedName>
</protein>
<keyword evidence="2" id="KW-0812">Transmembrane</keyword>
<gene>
    <name evidence="3" type="ORF">QBC47DRAFT_445166</name>
</gene>
<feature type="compositionally biased region" description="Gly residues" evidence="1">
    <location>
        <begin position="312"/>
        <end position="330"/>
    </location>
</feature>
<evidence type="ECO:0000313" key="4">
    <source>
        <dbReference type="Proteomes" id="UP001239445"/>
    </source>
</evidence>
<feature type="region of interest" description="Disordered" evidence="1">
    <location>
        <begin position="371"/>
        <end position="394"/>
    </location>
</feature>
<keyword evidence="2" id="KW-1133">Transmembrane helix</keyword>
<accession>A0AAJ0BE19</accession>
<feature type="region of interest" description="Disordered" evidence="1">
    <location>
        <begin position="275"/>
        <end position="338"/>
    </location>
</feature>
<dbReference type="Proteomes" id="UP001239445">
    <property type="component" value="Unassembled WGS sequence"/>
</dbReference>
<name>A0AAJ0BE19_9PEZI</name>
<evidence type="ECO:0008006" key="5">
    <source>
        <dbReference type="Google" id="ProtNLM"/>
    </source>
</evidence>
<evidence type="ECO:0000256" key="1">
    <source>
        <dbReference type="SAM" id="MobiDB-lite"/>
    </source>
</evidence>
<feature type="compositionally biased region" description="Low complexity" evidence="1">
    <location>
        <begin position="276"/>
        <end position="303"/>
    </location>
</feature>
<evidence type="ECO:0000256" key="2">
    <source>
        <dbReference type="SAM" id="Phobius"/>
    </source>
</evidence>